<keyword evidence="2" id="KW-0347">Helicase</keyword>
<dbReference type="Gene3D" id="3.40.50.300">
    <property type="entry name" value="P-loop containing nucleotide triphosphate hydrolases"/>
    <property type="match status" value="2"/>
</dbReference>
<dbReference type="SUPFAM" id="SSF52540">
    <property type="entry name" value="P-loop containing nucleoside triphosphate hydrolases"/>
    <property type="match status" value="1"/>
</dbReference>
<dbReference type="Pfam" id="PF00270">
    <property type="entry name" value="DEAD"/>
    <property type="match status" value="1"/>
</dbReference>
<dbReference type="Pfam" id="PF13307">
    <property type="entry name" value="Helicase_C_2"/>
    <property type="match status" value="1"/>
</dbReference>
<keyword evidence="2" id="KW-0547">Nucleotide-binding</keyword>
<dbReference type="InterPro" id="IPR027417">
    <property type="entry name" value="P-loop_NTPase"/>
</dbReference>
<keyword evidence="2" id="KW-0067">ATP-binding</keyword>
<evidence type="ECO:0000313" key="3">
    <source>
        <dbReference type="Proteomes" id="UP001589795"/>
    </source>
</evidence>
<comment type="caution">
    <text evidence="2">The sequence shown here is derived from an EMBL/GenBank/DDBJ whole genome shotgun (WGS) entry which is preliminary data.</text>
</comment>
<dbReference type="InterPro" id="IPR014001">
    <property type="entry name" value="Helicase_ATP-bd"/>
</dbReference>
<protein>
    <submittedName>
        <fullName evidence="2">DEAD/DEAH box helicase</fullName>
    </submittedName>
</protein>
<dbReference type="EMBL" id="JBHLWQ010000093">
    <property type="protein sequence ID" value="MFC0200711.1"/>
    <property type="molecule type" value="Genomic_DNA"/>
</dbReference>
<reference evidence="2 3" key="1">
    <citation type="submission" date="2024-09" db="EMBL/GenBank/DDBJ databases">
        <authorList>
            <person name="Sun Q."/>
            <person name="Mori K."/>
        </authorList>
    </citation>
    <scope>NUCLEOTIDE SEQUENCE [LARGE SCALE GENOMIC DNA]</scope>
    <source>
        <strain evidence="2 3">CCM 7904</strain>
    </source>
</reference>
<dbReference type="InterPro" id="IPR011545">
    <property type="entry name" value="DEAD/DEAH_box_helicase_dom"/>
</dbReference>
<dbReference type="Proteomes" id="UP001589795">
    <property type="component" value="Unassembled WGS sequence"/>
</dbReference>
<dbReference type="PROSITE" id="PS51192">
    <property type="entry name" value="HELICASE_ATP_BIND_1"/>
    <property type="match status" value="1"/>
</dbReference>
<evidence type="ECO:0000313" key="2">
    <source>
        <dbReference type="EMBL" id="MFC0200711.1"/>
    </source>
</evidence>
<dbReference type="SMART" id="SM00487">
    <property type="entry name" value="DEXDc"/>
    <property type="match status" value="1"/>
</dbReference>
<dbReference type="InterPro" id="IPR006555">
    <property type="entry name" value="ATP-dep_Helicase_C"/>
</dbReference>
<name>A0ABV6CL45_9RHOB</name>
<dbReference type="GO" id="GO:0004386">
    <property type="term" value="F:helicase activity"/>
    <property type="evidence" value="ECO:0007669"/>
    <property type="project" value="UniProtKB-KW"/>
</dbReference>
<keyword evidence="2" id="KW-0378">Hydrolase</keyword>
<keyword evidence="3" id="KW-1185">Reference proteome</keyword>
<feature type="domain" description="Helicase ATP-binding" evidence="1">
    <location>
        <begin position="48"/>
        <end position="308"/>
    </location>
</feature>
<sequence length="826" mass="92713">MFELDLGKLDTGLTGDAQYDPRNIFTTLSKHKRFNRPSDEQSDVLTAWFENRDQKDTTIKINTGGGKTLVGLLILKSSLEEKNGPAVYLVPDNYLLEQVLSEARDLGIEVTDDPRSVEYSSGRSILVANVWKLFNGKSVFGVGDEGSKIRIGSLIIDDAHACLDTVSKQFLIRLDSDHKVYKDILSLFEGDLRSQSHSHFLDIRDNDPSSMMRIPHWAWRNKHDSVLALLHANREDEEMLFNWPLVKRNLKDCKAVFSRGVLEISPNFIPIDMIPSFVSAQRRIYMTATLADDSILVTHFSADAKSVSKPIFPKNGGVIGDRMILVPEYFNTEIYDSDIKEFIKRKSKEYNCCVIVPSNERAKFWNDSADQILKAENLVEGVSKLKAGHVGLTVLINKYDGVDLPGPACDILVLDGLPEVQGVIERYEGLMLDDSPTYFARQVQRIEQGMGRGIRSGDDHCLVFLMGSKLVERISQSTATDYLSPATRAHLKLSEQINKQMTGRSLKEIEPALDNCLKAVPGWVARVKASVIAGGAPRTGVVNNNAVRLRAAHDFSVAGHFREACKLAEEVANASMDKAYSGYIKQQLSDYMHELDPISAQEIQKSAQNTNKRLLRPIAGVEYKKISALDLNQSQASVRFMHRFLEANDLVVWSNALLDDLEWSEPKSKRFEKAIMELGAYLGFRSQMPETESGRGPDNLWAVGGLKYYIIECKSGATEAANICKKDCNQLNGSIEWFDQEYDQTCHCTPIIIHPKRTIEHAATLTKGTRIIDEQGLEKMKVAIKEYTVAICQNQDYRDHSKVHLKLKHFKLTPDAFVQSYSVDAP</sequence>
<dbReference type="SMART" id="SM00491">
    <property type="entry name" value="HELICc2"/>
    <property type="match status" value="1"/>
</dbReference>
<accession>A0ABV6CL45</accession>
<gene>
    <name evidence="2" type="ORF">ACFFIZ_10390</name>
</gene>
<organism evidence="2 3">
    <name type="scientific">Paracoccus rhizosphaerae</name>
    <dbReference type="NCBI Taxonomy" id="1133347"/>
    <lineage>
        <taxon>Bacteria</taxon>
        <taxon>Pseudomonadati</taxon>
        <taxon>Pseudomonadota</taxon>
        <taxon>Alphaproteobacteria</taxon>
        <taxon>Rhodobacterales</taxon>
        <taxon>Paracoccaceae</taxon>
        <taxon>Paracoccus</taxon>
    </lineage>
</organism>
<evidence type="ECO:0000259" key="1">
    <source>
        <dbReference type="PROSITE" id="PS51192"/>
    </source>
</evidence>
<proteinExistence type="predicted"/>
<dbReference type="RefSeq" id="WP_265507520.1">
    <property type="nucleotide sequence ID" value="NZ_JAOTBE010000034.1"/>
</dbReference>